<organism evidence="2 3">
    <name type="scientific">Cinnamomum micranthum f. kanehirae</name>
    <dbReference type="NCBI Taxonomy" id="337451"/>
    <lineage>
        <taxon>Eukaryota</taxon>
        <taxon>Viridiplantae</taxon>
        <taxon>Streptophyta</taxon>
        <taxon>Embryophyta</taxon>
        <taxon>Tracheophyta</taxon>
        <taxon>Spermatophyta</taxon>
        <taxon>Magnoliopsida</taxon>
        <taxon>Magnoliidae</taxon>
        <taxon>Laurales</taxon>
        <taxon>Lauraceae</taxon>
        <taxon>Cinnamomum</taxon>
    </lineage>
</organism>
<name>A0A3S3NXT9_9MAGN</name>
<protein>
    <submittedName>
        <fullName evidence="2">Uncharacterized protein</fullName>
    </submittedName>
</protein>
<evidence type="ECO:0000313" key="2">
    <source>
        <dbReference type="EMBL" id="RWR96544.1"/>
    </source>
</evidence>
<dbReference type="OrthoDB" id="773814at2759"/>
<dbReference type="AlphaFoldDB" id="A0A3S3NXT9"/>
<dbReference type="PANTHER" id="PTHR33401:SF2">
    <property type="entry name" value="OS03G0138400 PROTEIN"/>
    <property type="match status" value="1"/>
</dbReference>
<keyword evidence="3" id="KW-1185">Reference proteome</keyword>
<evidence type="ECO:0000313" key="3">
    <source>
        <dbReference type="Proteomes" id="UP000283530"/>
    </source>
</evidence>
<feature type="compositionally biased region" description="Basic and acidic residues" evidence="1">
    <location>
        <begin position="20"/>
        <end position="30"/>
    </location>
</feature>
<dbReference type="EMBL" id="QPKB01000012">
    <property type="protein sequence ID" value="RWR96544.1"/>
    <property type="molecule type" value="Genomic_DNA"/>
</dbReference>
<proteinExistence type="predicted"/>
<evidence type="ECO:0000256" key="1">
    <source>
        <dbReference type="SAM" id="MobiDB-lite"/>
    </source>
</evidence>
<feature type="region of interest" description="Disordered" evidence="1">
    <location>
        <begin position="1"/>
        <end position="62"/>
    </location>
</feature>
<comment type="caution">
    <text evidence="2">The sequence shown here is derived from an EMBL/GenBank/DDBJ whole genome shotgun (WGS) entry which is preliminary data.</text>
</comment>
<dbReference type="Proteomes" id="UP000283530">
    <property type="component" value="Unassembled WGS sequence"/>
</dbReference>
<sequence length="98" mass="11161">MDLDVRSSDRLNNNSSVDDVESKPKENGVDREEDEESNALLSPRRGGMSKKPPRKVRRKVKWNDRNGNKLFEILEFQPSDTSDSDDDDGTDPCFCVVM</sequence>
<feature type="compositionally biased region" description="Basic residues" evidence="1">
    <location>
        <begin position="47"/>
        <end position="60"/>
    </location>
</feature>
<reference evidence="2 3" key="1">
    <citation type="journal article" date="2019" name="Nat. Plants">
        <title>Stout camphor tree genome fills gaps in understanding of flowering plant genome evolution.</title>
        <authorList>
            <person name="Chaw S.M."/>
            <person name="Liu Y.C."/>
            <person name="Wu Y.W."/>
            <person name="Wang H.Y."/>
            <person name="Lin C.I."/>
            <person name="Wu C.S."/>
            <person name="Ke H.M."/>
            <person name="Chang L.Y."/>
            <person name="Hsu C.Y."/>
            <person name="Yang H.T."/>
            <person name="Sudianto E."/>
            <person name="Hsu M.H."/>
            <person name="Wu K.P."/>
            <person name="Wang L.N."/>
            <person name="Leebens-Mack J.H."/>
            <person name="Tsai I.J."/>
        </authorList>
    </citation>
    <scope>NUCLEOTIDE SEQUENCE [LARGE SCALE GENOMIC DNA]</scope>
    <source>
        <strain evidence="3">cv. Chaw 1501</strain>
        <tissue evidence="2">Young leaves</tissue>
    </source>
</reference>
<dbReference type="PANTHER" id="PTHR33401">
    <property type="entry name" value="LIGHT-HARVESTING COMPLEX-LIKE PROTEIN OHP2, CHLOROPLASTIC"/>
    <property type="match status" value="1"/>
</dbReference>
<gene>
    <name evidence="2" type="ORF">CKAN_02593700</name>
</gene>
<accession>A0A3S3NXT9</accession>